<dbReference type="Pfam" id="PF17664">
    <property type="entry name" value="HOATZ-like"/>
    <property type="match status" value="1"/>
</dbReference>
<sequence>MATKMASTISRNFGGSDMNHLSGEEKFPEMTEFSGSSDEDKACAKLFWQSVTLHPPIESRLVSGDIRQRLPNAGPFLQDPNYAHEPEQDDPKLKAFMANAHAQMVYEESASLTKLAIKRQETRMIHQKRQSERKEKEKISHRTRKPLVPDE</sequence>
<dbReference type="Proteomes" id="UP000007110">
    <property type="component" value="Unassembled WGS sequence"/>
</dbReference>
<evidence type="ECO:0000256" key="3">
    <source>
        <dbReference type="SAM" id="MobiDB-lite"/>
    </source>
</evidence>
<dbReference type="GO" id="GO:0060271">
    <property type="term" value="P:cilium assembly"/>
    <property type="evidence" value="ECO:0007669"/>
    <property type="project" value="InterPro"/>
</dbReference>
<evidence type="ECO:0000256" key="2">
    <source>
        <dbReference type="ARBA" id="ARBA00023657"/>
    </source>
</evidence>
<protein>
    <recommendedName>
        <fullName evidence="2">Cilia- and flagella-associated protein HOATZ</fullName>
    </recommendedName>
</protein>
<feature type="region of interest" description="Disordered" evidence="3">
    <location>
        <begin position="1"/>
        <end position="23"/>
    </location>
</feature>
<keyword evidence="5" id="KW-1185">Reference proteome</keyword>
<organism evidence="4 5">
    <name type="scientific">Strongylocentrotus purpuratus</name>
    <name type="common">Purple sea urchin</name>
    <dbReference type="NCBI Taxonomy" id="7668"/>
    <lineage>
        <taxon>Eukaryota</taxon>
        <taxon>Metazoa</taxon>
        <taxon>Echinodermata</taxon>
        <taxon>Eleutherozoa</taxon>
        <taxon>Echinozoa</taxon>
        <taxon>Echinoidea</taxon>
        <taxon>Euechinoidea</taxon>
        <taxon>Echinacea</taxon>
        <taxon>Camarodonta</taxon>
        <taxon>Echinidea</taxon>
        <taxon>Strongylocentrotidae</taxon>
        <taxon>Strongylocentrotus</taxon>
    </lineage>
</organism>
<comment type="similarity">
    <text evidence="1">Belongs to the HOATZ family.</text>
</comment>
<dbReference type="InterPro" id="IPR040681">
    <property type="entry name" value="HOATZ-like"/>
</dbReference>
<reference evidence="4" key="2">
    <citation type="submission" date="2021-01" db="UniProtKB">
        <authorList>
            <consortium name="EnsemblMetazoa"/>
        </authorList>
    </citation>
    <scope>IDENTIFICATION</scope>
</reference>
<evidence type="ECO:0000313" key="5">
    <source>
        <dbReference type="Proteomes" id="UP000007110"/>
    </source>
</evidence>
<feature type="compositionally biased region" description="Polar residues" evidence="3">
    <location>
        <begin position="1"/>
        <end position="13"/>
    </location>
</feature>
<dbReference type="RefSeq" id="XP_030834138.1">
    <property type="nucleotide sequence ID" value="XM_030978278.1"/>
</dbReference>
<dbReference type="AlphaFoldDB" id="A0A7M7NBH3"/>
<accession>A0A7M7NBH3</accession>
<dbReference type="OrthoDB" id="10004365at2759"/>
<evidence type="ECO:0000313" key="4">
    <source>
        <dbReference type="EnsemblMetazoa" id="XP_030834138"/>
    </source>
</evidence>
<dbReference type="InParanoid" id="A0A7M7NBH3"/>
<feature type="region of interest" description="Disordered" evidence="3">
    <location>
        <begin position="121"/>
        <end position="151"/>
    </location>
</feature>
<dbReference type="GeneID" id="762545"/>
<evidence type="ECO:0000256" key="1">
    <source>
        <dbReference type="ARBA" id="ARBA00023451"/>
    </source>
</evidence>
<dbReference type="KEGG" id="spu:762545"/>
<reference evidence="5" key="1">
    <citation type="submission" date="2015-02" db="EMBL/GenBank/DDBJ databases">
        <title>Genome sequencing for Strongylocentrotus purpuratus.</title>
        <authorList>
            <person name="Murali S."/>
            <person name="Liu Y."/>
            <person name="Vee V."/>
            <person name="English A."/>
            <person name="Wang M."/>
            <person name="Skinner E."/>
            <person name="Han Y."/>
            <person name="Muzny D.M."/>
            <person name="Worley K.C."/>
            <person name="Gibbs R.A."/>
        </authorList>
    </citation>
    <scope>NUCLEOTIDE SEQUENCE</scope>
</reference>
<dbReference type="PANTHER" id="PTHR47231:SF1">
    <property type="entry name" value="CILIA- AND FLAGELLA-ASSOCIATED PROTEIN HOATZ"/>
    <property type="match status" value="1"/>
</dbReference>
<dbReference type="FunCoup" id="A0A7M7NBH3">
    <property type="interactions" value="248"/>
</dbReference>
<proteinExistence type="inferred from homology"/>
<feature type="compositionally biased region" description="Basic and acidic residues" evidence="3">
    <location>
        <begin position="121"/>
        <end position="140"/>
    </location>
</feature>
<dbReference type="EnsemblMetazoa" id="XM_030978278">
    <property type="protein sequence ID" value="XP_030834138"/>
    <property type="gene ID" value="LOC762545"/>
</dbReference>
<dbReference type="PANTHER" id="PTHR47231">
    <property type="entry name" value="UPF0722 PROTEIN C11ORF88"/>
    <property type="match status" value="1"/>
</dbReference>
<name>A0A7M7NBH3_STRPU</name>